<dbReference type="GeneID" id="20369877"/>
<feature type="non-terminal residue" evidence="2">
    <location>
        <position position="1"/>
    </location>
</feature>
<keyword evidence="3" id="KW-1185">Reference proteome</keyword>
<feature type="transmembrane region" description="Helical" evidence="1">
    <location>
        <begin position="37"/>
        <end position="58"/>
    </location>
</feature>
<sequence length="102" mass="11871">TLKILIIVYRELITVNRGFTYIGGVSYRKNIIRLLKVYIILIILTFSSVNILECYRFLRYLLLLYRKILIKGSSNKVSIDFNLIKASYKVSSIIIIIVLLVI</sequence>
<feature type="transmembrane region" description="Helical" evidence="1">
    <location>
        <begin position="79"/>
        <end position="101"/>
    </location>
</feature>
<evidence type="ECO:0000313" key="2">
    <source>
        <dbReference type="EMBL" id="EKJ68562.1"/>
    </source>
</evidence>
<dbReference type="Proteomes" id="UP000007978">
    <property type="component" value="Chromosome 4"/>
</dbReference>
<reference evidence="2 3" key="1">
    <citation type="journal article" date="2012" name="PLoS Pathog.">
        <title>Comparative pathogenomics reveals horizontally acquired novel virulence genes in fungi infecting cereal hosts.</title>
        <authorList>
            <person name="Gardiner D.M."/>
            <person name="McDonald M.C."/>
            <person name="Covarelli L."/>
            <person name="Solomon P.S."/>
            <person name="Rusu A.G."/>
            <person name="Marshall M."/>
            <person name="Kazan K."/>
            <person name="Chakraborty S."/>
            <person name="McDonald B.A."/>
            <person name="Manners J.M."/>
        </authorList>
    </citation>
    <scope>NUCLEOTIDE SEQUENCE [LARGE SCALE GENOMIC DNA]</scope>
    <source>
        <strain evidence="2 3">CS3096</strain>
    </source>
</reference>
<keyword evidence="1" id="KW-0812">Transmembrane</keyword>
<evidence type="ECO:0000256" key="1">
    <source>
        <dbReference type="SAM" id="Phobius"/>
    </source>
</evidence>
<organism evidence="2 3">
    <name type="scientific">Fusarium pseudograminearum (strain CS3096)</name>
    <name type="common">Wheat and barley crown-rot fungus</name>
    <dbReference type="NCBI Taxonomy" id="1028729"/>
    <lineage>
        <taxon>Eukaryota</taxon>
        <taxon>Fungi</taxon>
        <taxon>Dikarya</taxon>
        <taxon>Ascomycota</taxon>
        <taxon>Pezizomycotina</taxon>
        <taxon>Sordariomycetes</taxon>
        <taxon>Hypocreomycetidae</taxon>
        <taxon>Hypocreales</taxon>
        <taxon>Nectriaceae</taxon>
        <taxon>Fusarium</taxon>
    </lineage>
</organism>
<protein>
    <submittedName>
        <fullName evidence="2">Uncharacterized protein</fullName>
    </submittedName>
</protein>
<dbReference type="KEGG" id="fpu:FPSE_11260"/>
<comment type="caution">
    <text evidence="2">The sequence shown here is derived from an EMBL/GenBank/DDBJ whole genome shotgun (WGS) entry which is preliminary data.</text>
</comment>
<keyword evidence="1" id="KW-1133">Transmembrane helix</keyword>
<accession>K3V5P5</accession>
<name>K3V5P5_FUSPC</name>
<dbReference type="RefSeq" id="XP_009262652.1">
    <property type="nucleotide sequence ID" value="XM_009264377.1"/>
</dbReference>
<evidence type="ECO:0000313" key="3">
    <source>
        <dbReference type="Proteomes" id="UP000007978"/>
    </source>
</evidence>
<gene>
    <name evidence="2" type="ORF">FPSE_11260</name>
</gene>
<proteinExistence type="predicted"/>
<keyword evidence="1" id="KW-0472">Membrane</keyword>
<dbReference type="AlphaFoldDB" id="K3V5P5"/>
<dbReference type="EMBL" id="AFNW01000439">
    <property type="protein sequence ID" value="EKJ68562.1"/>
    <property type="molecule type" value="Genomic_DNA"/>
</dbReference>